<evidence type="ECO:0000256" key="6">
    <source>
        <dbReference type="ARBA" id="ARBA00022960"/>
    </source>
</evidence>
<dbReference type="OrthoDB" id="9812661at2"/>
<dbReference type="GO" id="GO:0008955">
    <property type="term" value="F:peptidoglycan glycosyltransferase activity"/>
    <property type="evidence" value="ECO:0007669"/>
    <property type="project" value="UniProtKB-UniRule"/>
</dbReference>
<evidence type="ECO:0000313" key="13">
    <source>
        <dbReference type="Proteomes" id="UP000002730"/>
    </source>
</evidence>
<dbReference type="GO" id="GO:0008360">
    <property type="term" value="P:regulation of cell shape"/>
    <property type="evidence" value="ECO:0007669"/>
    <property type="project" value="UniProtKB-KW"/>
</dbReference>
<dbReference type="GO" id="GO:0032153">
    <property type="term" value="C:cell division site"/>
    <property type="evidence" value="ECO:0007669"/>
    <property type="project" value="TreeGrafter"/>
</dbReference>
<dbReference type="InterPro" id="IPR011923">
    <property type="entry name" value="RodA/MrdB"/>
</dbReference>
<feature type="transmembrane region" description="Helical" evidence="11">
    <location>
        <begin position="163"/>
        <end position="180"/>
    </location>
</feature>
<evidence type="ECO:0000313" key="12">
    <source>
        <dbReference type="EMBL" id="ADL52455.1"/>
    </source>
</evidence>
<keyword evidence="5 11" id="KW-0812">Transmembrane</keyword>
<dbReference type="GO" id="GO:0071555">
    <property type="term" value="P:cell wall organization"/>
    <property type="evidence" value="ECO:0007669"/>
    <property type="project" value="UniProtKB-KW"/>
</dbReference>
<dbReference type="HAMAP" id="MF_02079">
    <property type="entry name" value="PGT_RodA"/>
    <property type="match status" value="1"/>
</dbReference>
<comment type="catalytic activity">
    <reaction evidence="11">
        <text>[GlcNAc-(1-&gt;4)-Mur2Ac(oyl-L-Ala-gamma-D-Glu-L-Lys-D-Ala-D-Ala)](n)-di-trans,octa-cis-undecaprenyl diphosphate + beta-D-GlcNAc-(1-&gt;4)-Mur2Ac(oyl-L-Ala-gamma-D-Glu-L-Lys-D-Ala-D-Ala)-di-trans,octa-cis-undecaprenyl diphosphate = [GlcNAc-(1-&gt;4)-Mur2Ac(oyl-L-Ala-gamma-D-Glu-L-Lys-D-Ala-D-Ala)](n+1)-di-trans,octa-cis-undecaprenyl diphosphate + di-trans,octa-cis-undecaprenyl diphosphate + H(+)</text>
        <dbReference type="Rhea" id="RHEA:23708"/>
        <dbReference type="Rhea" id="RHEA-COMP:9602"/>
        <dbReference type="Rhea" id="RHEA-COMP:9603"/>
        <dbReference type="ChEBI" id="CHEBI:15378"/>
        <dbReference type="ChEBI" id="CHEBI:58405"/>
        <dbReference type="ChEBI" id="CHEBI:60033"/>
        <dbReference type="ChEBI" id="CHEBI:78435"/>
        <dbReference type="EC" id="2.4.99.28"/>
    </reaction>
</comment>
<evidence type="ECO:0000256" key="10">
    <source>
        <dbReference type="ARBA" id="ARBA00023316"/>
    </source>
</evidence>
<feature type="transmembrane region" description="Helical" evidence="11">
    <location>
        <begin position="140"/>
        <end position="157"/>
    </location>
</feature>
<dbReference type="GO" id="GO:0051301">
    <property type="term" value="P:cell division"/>
    <property type="evidence" value="ECO:0007669"/>
    <property type="project" value="InterPro"/>
</dbReference>
<feature type="transmembrane region" description="Helical" evidence="11">
    <location>
        <begin position="185"/>
        <end position="205"/>
    </location>
</feature>
<dbReference type="GO" id="GO:0009252">
    <property type="term" value="P:peptidoglycan biosynthetic process"/>
    <property type="evidence" value="ECO:0007669"/>
    <property type="project" value="UniProtKB-UniRule"/>
</dbReference>
<accession>D9SS08</accession>
<evidence type="ECO:0000256" key="2">
    <source>
        <dbReference type="ARBA" id="ARBA00022475"/>
    </source>
</evidence>
<dbReference type="InterPro" id="IPR001182">
    <property type="entry name" value="FtsW/RodA"/>
</dbReference>
<dbReference type="eggNOG" id="COG0772">
    <property type="taxonomic scope" value="Bacteria"/>
</dbReference>
<dbReference type="PANTHER" id="PTHR30474">
    <property type="entry name" value="CELL CYCLE PROTEIN"/>
    <property type="match status" value="1"/>
</dbReference>
<evidence type="ECO:0000256" key="11">
    <source>
        <dbReference type="HAMAP-Rule" id="MF_02079"/>
    </source>
</evidence>
<dbReference type="Proteomes" id="UP000002730">
    <property type="component" value="Chromosome"/>
</dbReference>
<gene>
    <name evidence="11" type="primary">rodA</name>
    <name evidence="12" type="ordered locus">Clocel_2758</name>
</gene>
<keyword evidence="13" id="KW-1185">Reference proteome</keyword>
<dbReference type="InterPro" id="IPR018365">
    <property type="entry name" value="Cell_cycle_FtsW-rel_CS"/>
</dbReference>
<keyword evidence="9 11" id="KW-0472">Membrane</keyword>
<evidence type="ECO:0000256" key="8">
    <source>
        <dbReference type="ARBA" id="ARBA00022989"/>
    </source>
</evidence>
<dbReference type="NCBIfam" id="TIGR02210">
    <property type="entry name" value="rodA_shape"/>
    <property type="match status" value="1"/>
</dbReference>
<evidence type="ECO:0000256" key="5">
    <source>
        <dbReference type="ARBA" id="ARBA00022692"/>
    </source>
</evidence>
<comment type="subcellular location">
    <subcellularLocation>
        <location evidence="11">Cell membrane</location>
        <topology evidence="11">Multi-pass membrane protein</topology>
    </subcellularLocation>
    <subcellularLocation>
        <location evidence="1">Membrane</location>
        <topology evidence="1">Multi-pass membrane protein</topology>
    </subcellularLocation>
</comment>
<dbReference type="AlphaFoldDB" id="D9SS08"/>
<dbReference type="GO" id="GO:0015648">
    <property type="term" value="F:lipid-linked peptidoglycan transporter activity"/>
    <property type="evidence" value="ECO:0007669"/>
    <property type="project" value="TreeGrafter"/>
</dbReference>
<keyword evidence="6 11" id="KW-0133">Cell shape</keyword>
<dbReference type="HOGENOM" id="CLU_029243_2_1_9"/>
<feature type="transmembrane region" description="Helical" evidence="11">
    <location>
        <begin position="15"/>
        <end position="36"/>
    </location>
</feature>
<keyword evidence="2 11" id="KW-1003">Cell membrane</keyword>
<dbReference type="EC" id="2.4.99.28" evidence="11"/>
<keyword evidence="8 11" id="KW-1133">Transmembrane helix</keyword>
<dbReference type="GO" id="GO:0005886">
    <property type="term" value="C:plasma membrane"/>
    <property type="evidence" value="ECO:0007669"/>
    <property type="project" value="UniProtKB-SubCell"/>
</dbReference>
<dbReference type="Pfam" id="PF01098">
    <property type="entry name" value="FTSW_RODA_SPOVE"/>
    <property type="match status" value="1"/>
</dbReference>
<proteinExistence type="inferred from homology"/>
<feature type="transmembrane region" description="Helical" evidence="11">
    <location>
        <begin position="73"/>
        <end position="89"/>
    </location>
</feature>
<dbReference type="PROSITE" id="PS51257">
    <property type="entry name" value="PROKAR_LIPOPROTEIN"/>
    <property type="match status" value="1"/>
</dbReference>
<evidence type="ECO:0000256" key="4">
    <source>
        <dbReference type="ARBA" id="ARBA00022679"/>
    </source>
</evidence>
<comment type="similarity">
    <text evidence="11">Belongs to the SEDS family. MrdB/RodA subfamily.</text>
</comment>
<feature type="transmembrane region" description="Helical" evidence="11">
    <location>
        <begin position="48"/>
        <end position="66"/>
    </location>
</feature>
<dbReference type="STRING" id="573061.Clocel_2758"/>
<dbReference type="PANTHER" id="PTHR30474:SF1">
    <property type="entry name" value="PEPTIDOGLYCAN GLYCOSYLTRANSFERASE MRDB"/>
    <property type="match status" value="1"/>
</dbReference>
<feature type="transmembrane region" description="Helical" evidence="11">
    <location>
        <begin position="303"/>
        <end position="321"/>
    </location>
</feature>
<keyword evidence="3 11" id="KW-0328">Glycosyltransferase</keyword>
<comment type="function">
    <text evidence="11">Peptidoglycan polymerase that is essential for cell wall elongation.</text>
</comment>
<dbReference type="PROSITE" id="PS00428">
    <property type="entry name" value="FTSW_RODA_SPOVE"/>
    <property type="match status" value="1"/>
</dbReference>
<dbReference type="RefSeq" id="WP_010076645.1">
    <property type="nucleotide sequence ID" value="NC_014393.1"/>
</dbReference>
<protein>
    <recommendedName>
        <fullName evidence="11">Peptidoglycan glycosyltransferase RodA</fullName>
        <shortName evidence="11">PGT</shortName>
        <ecNumber evidence="11">2.4.99.28</ecNumber>
    </recommendedName>
    <alternativeName>
        <fullName evidence="11">Cell elongation protein RodA</fullName>
    </alternativeName>
    <alternativeName>
        <fullName evidence="11">Cell wall polymerase</fullName>
    </alternativeName>
    <alternativeName>
        <fullName evidence="11">Peptidoglycan polymerase</fullName>
        <shortName evidence="11">PG polymerase</shortName>
    </alternativeName>
</protein>
<evidence type="ECO:0000256" key="9">
    <source>
        <dbReference type="ARBA" id="ARBA00023136"/>
    </source>
</evidence>
<feature type="transmembrane region" description="Helical" evidence="11">
    <location>
        <begin position="341"/>
        <end position="361"/>
    </location>
</feature>
<feature type="transmembrane region" description="Helical" evidence="11">
    <location>
        <begin position="274"/>
        <end position="291"/>
    </location>
</feature>
<keyword evidence="4 11" id="KW-0808">Transferase</keyword>
<keyword evidence="7 11" id="KW-0573">Peptidoglycan synthesis</keyword>
<dbReference type="UniPathway" id="UPA00219"/>
<evidence type="ECO:0000256" key="3">
    <source>
        <dbReference type="ARBA" id="ARBA00022676"/>
    </source>
</evidence>
<dbReference type="EMBL" id="CP002160">
    <property type="protein sequence ID" value="ADL52455.1"/>
    <property type="molecule type" value="Genomic_DNA"/>
</dbReference>
<dbReference type="KEGG" id="ccb:Clocel_2758"/>
<keyword evidence="10 11" id="KW-0961">Cell wall biogenesis/degradation</keyword>
<reference evidence="12 13" key="1">
    <citation type="submission" date="2010-08" db="EMBL/GenBank/DDBJ databases">
        <title>Complete sequence of Clostridium cellulovorans 743B.</title>
        <authorList>
            <consortium name="US DOE Joint Genome Institute"/>
            <person name="Lucas S."/>
            <person name="Copeland A."/>
            <person name="Lapidus A."/>
            <person name="Cheng J.-F."/>
            <person name="Bruce D."/>
            <person name="Goodwin L."/>
            <person name="Pitluck S."/>
            <person name="Chertkov O."/>
            <person name="Detter J.C."/>
            <person name="Han C."/>
            <person name="Tapia R."/>
            <person name="Land M."/>
            <person name="Hauser L."/>
            <person name="Chang Y.-J."/>
            <person name="Jeffries C."/>
            <person name="Kyrpides N."/>
            <person name="Ivanova N."/>
            <person name="Mikhailova N."/>
            <person name="Hemme C.L."/>
            <person name="Woyke T."/>
        </authorList>
    </citation>
    <scope>NUCLEOTIDE SEQUENCE [LARGE SCALE GENOMIC DNA]</scope>
    <source>
        <strain evidence="13">ATCC 35296 / DSM 3052 / OCM 3 / 743B</strain>
    </source>
</reference>
<sequence length="370" mass="40512">MLQNFKIDKKLLKDLDWIIILTAVVIMLFSCINIYSATYSTGGDNAKLQFLWLLVGLAVTYVILLFDYNYIGNFAYIIYGMSIVMLIVNKVLGAETNGANAWIMIGNRAIQPAEFAKIAIIILLARKLNDMEGEINNPKNFFIILFLTIIPTGLIVIQPDMGMTMVIFFTALGIVFIAGLDIKVILGGLGSILAAIIIIWNSGLIKDYQQKRITALLDPTTDLLGSGYQLWQSLIGIGSGGILGKGFLKGTQISGGFIPEAHTDFISAVVGEEWGLVGYAFLFTLYAILIYRCIKVSKNSKDIFGNIMVIGFTSGWVFSILQNAGMCVGIMPITGITLPFMSYGGSSTLTNFISLGLILNVGMRRKKLNF</sequence>
<organism evidence="12 13">
    <name type="scientific">Clostridium cellulovorans (strain ATCC 35296 / DSM 3052 / OCM 3 / 743B)</name>
    <dbReference type="NCBI Taxonomy" id="573061"/>
    <lineage>
        <taxon>Bacteria</taxon>
        <taxon>Bacillati</taxon>
        <taxon>Bacillota</taxon>
        <taxon>Clostridia</taxon>
        <taxon>Eubacteriales</taxon>
        <taxon>Clostridiaceae</taxon>
        <taxon>Clostridium</taxon>
    </lineage>
</organism>
<evidence type="ECO:0000256" key="7">
    <source>
        <dbReference type="ARBA" id="ARBA00022984"/>
    </source>
</evidence>
<name>D9SS08_CLOC7</name>
<evidence type="ECO:0000256" key="1">
    <source>
        <dbReference type="ARBA" id="ARBA00004141"/>
    </source>
</evidence>
<comment type="pathway">
    <text evidence="11">Cell wall biogenesis; peptidoglycan biosynthesis.</text>
</comment>